<dbReference type="Pfam" id="PF26557">
    <property type="entry name" value="Cullin_AB"/>
    <property type="match status" value="1"/>
</dbReference>
<sequence length="529" mass="60061">GRATLTHWSEETGAELAPIAGHAEASLGRWLPRLQHFLFRVYAEMRVKELFSIIRDYPDSQNALQELHQCLEKTGQWQLVLTLRQALETRLLHPGVNTDDIITLYISAIRALTHLDPSGVLLDRVCEPVRKYLRCREDTVRKIVAGLTEDTDGPSELAGELARGEPIELDQSSASDDDAEEPENWKPQPVDAMPEKLCSGRRSFDIISLLVSIYGSKEVFVNEYHTLLADRVLQHFNYNMAREVRNLELLKLRFGEAVMHRCEVMLKDVADSRRINSNIHEAQVKRTSEDGSSVGTGENQLVLNAMILSGEFWPSLKEGKLELPVEVKTAMEAYTQEYEKLKAARSLNWKPHLGLVILDVELKERTLSLSVSPIHAALIMHFQNKSVWHLSELSEELATAPAILRRRLAFWQQQGVLQEGPSDVYSVLEDTELTEAEPLLLDSDDEVDTATASQADQRQEEMQVMHIDFFLLWLVLLVVFNYLFSCWIKCFCMRVYICICIYCCGCGNSQNTIQVSQRSVMLLISVSSD</sequence>
<evidence type="ECO:0000313" key="5">
    <source>
        <dbReference type="Ensembl" id="ENSEBUP00000022595.1"/>
    </source>
</evidence>
<comment type="similarity">
    <text evidence="1">Belongs to the cullin family.</text>
</comment>
<dbReference type="PROSITE" id="PS50069">
    <property type="entry name" value="CULLIN_2"/>
    <property type="match status" value="1"/>
</dbReference>
<dbReference type="Pfam" id="PF25773">
    <property type="entry name" value="TPR_ANAPC2"/>
    <property type="match status" value="1"/>
</dbReference>
<evidence type="ECO:0000256" key="2">
    <source>
        <dbReference type="SAM" id="MobiDB-lite"/>
    </source>
</evidence>
<dbReference type="GO" id="GO:0031625">
    <property type="term" value="F:ubiquitin protein ligase binding"/>
    <property type="evidence" value="ECO:0007669"/>
    <property type="project" value="InterPro"/>
</dbReference>
<evidence type="ECO:0000256" key="1">
    <source>
        <dbReference type="PROSITE-ProRule" id="PRU00330"/>
    </source>
</evidence>
<dbReference type="GO" id="GO:0070979">
    <property type="term" value="P:protein K11-linked ubiquitination"/>
    <property type="evidence" value="ECO:0007669"/>
    <property type="project" value="TreeGrafter"/>
</dbReference>
<dbReference type="GO" id="GO:0006511">
    <property type="term" value="P:ubiquitin-dependent protein catabolic process"/>
    <property type="evidence" value="ECO:0007669"/>
    <property type="project" value="InterPro"/>
</dbReference>
<dbReference type="GeneTree" id="ENSGT00390000016127"/>
<keyword evidence="3" id="KW-0812">Transmembrane</keyword>
<keyword evidence="3" id="KW-1133">Transmembrane helix</keyword>
<proteinExistence type="inferred from homology"/>
<dbReference type="InterPro" id="IPR016158">
    <property type="entry name" value="Cullin_homology"/>
</dbReference>
<dbReference type="SMART" id="SM00182">
    <property type="entry name" value="CULLIN"/>
    <property type="match status" value="1"/>
</dbReference>
<accession>A0A8C4R143</accession>
<dbReference type="InterPro" id="IPR057975">
    <property type="entry name" value="TPR_ANAPC2"/>
</dbReference>
<dbReference type="Gene3D" id="3.30.230.130">
    <property type="entry name" value="Cullin, Chain C, Domain 2"/>
    <property type="match status" value="1"/>
</dbReference>
<dbReference type="GO" id="GO:0007091">
    <property type="term" value="P:metaphase/anaphase transition of mitotic cell cycle"/>
    <property type="evidence" value="ECO:0007669"/>
    <property type="project" value="TreeGrafter"/>
</dbReference>
<organism evidence="5 6">
    <name type="scientific">Eptatretus burgeri</name>
    <name type="common">Inshore hagfish</name>
    <dbReference type="NCBI Taxonomy" id="7764"/>
    <lineage>
        <taxon>Eukaryota</taxon>
        <taxon>Metazoa</taxon>
        <taxon>Chordata</taxon>
        <taxon>Craniata</taxon>
        <taxon>Vertebrata</taxon>
        <taxon>Cyclostomata</taxon>
        <taxon>Myxini</taxon>
        <taxon>Myxiniformes</taxon>
        <taxon>Myxinidae</taxon>
        <taxon>Eptatretinae</taxon>
        <taxon>Eptatretus</taxon>
    </lineage>
</organism>
<reference evidence="5" key="2">
    <citation type="submission" date="2025-09" db="UniProtKB">
        <authorList>
            <consortium name="Ensembl"/>
        </authorList>
    </citation>
    <scope>IDENTIFICATION</scope>
</reference>
<evidence type="ECO:0000313" key="6">
    <source>
        <dbReference type="Proteomes" id="UP000694388"/>
    </source>
</evidence>
<dbReference type="GO" id="GO:0005680">
    <property type="term" value="C:anaphase-promoting complex"/>
    <property type="evidence" value="ECO:0007669"/>
    <property type="project" value="TreeGrafter"/>
</dbReference>
<dbReference type="Gene3D" id="1.20.1310.10">
    <property type="entry name" value="Cullin Repeats"/>
    <property type="match status" value="1"/>
</dbReference>
<protein>
    <submittedName>
        <fullName evidence="5">Anaphase promoting complex subunit 2</fullName>
    </submittedName>
</protein>
<dbReference type="PANTHER" id="PTHR45957:SF1">
    <property type="entry name" value="ANAPHASE-PROMOTING COMPLEX SUBUNIT 2"/>
    <property type="match status" value="1"/>
</dbReference>
<dbReference type="Proteomes" id="UP000694388">
    <property type="component" value="Unplaced"/>
</dbReference>
<evidence type="ECO:0000256" key="3">
    <source>
        <dbReference type="SAM" id="Phobius"/>
    </source>
</evidence>
<feature type="domain" description="Cullin family profile" evidence="4">
    <location>
        <begin position="207"/>
        <end position="412"/>
    </location>
</feature>
<keyword evidence="3" id="KW-0472">Membrane</keyword>
<dbReference type="AlphaFoldDB" id="A0A8C4R143"/>
<keyword evidence="6" id="KW-1185">Reference proteome</keyword>
<dbReference type="PANTHER" id="PTHR45957">
    <property type="entry name" value="ANAPHASE-PROMOTING COMPLEX SUBUNIT 2"/>
    <property type="match status" value="1"/>
</dbReference>
<dbReference type="InterPro" id="IPR059120">
    <property type="entry name" value="Cullin-like_AB"/>
</dbReference>
<feature type="transmembrane region" description="Helical" evidence="3">
    <location>
        <begin position="464"/>
        <end position="484"/>
    </location>
</feature>
<dbReference type="SUPFAM" id="SSF75632">
    <property type="entry name" value="Cullin homology domain"/>
    <property type="match status" value="1"/>
</dbReference>
<feature type="region of interest" description="Disordered" evidence="2">
    <location>
        <begin position="151"/>
        <end position="192"/>
    </location>
</feature>
<dbReference type="InterPro" id="IPR044554">
    <property type="entry name" value="ANAPC2"/>
</dbReference>
<evidence type="ECO:0000259" key="4">
    <source>
        <dbReference type="PROSITE" id="PS50069"/>
    </source>
</evidence>
<dbReference type="Ensembl" id="ENSEBUT00000023171.1">
    <property type="protein sequence ID" value="ENSEBUP00000022595.1"/>
    <property type="gene ID" value="ENSEBUG00000013905.1"/>
</dbReference>
<dbReference type="InterPro" id="IPR036317">
    <property type="entry name" value="Cullin_homology_sf"/>
</dbReference>
<reference evidence="5" key="1">
    <citation type="submission" date="2025-08" db="UniProtKB">
        <authorList>
            <consortium name="Ensembl"/>
        </authorList>
    </citation>
    <scope>IDENTIFICATION</scope>
</reference>
<name>A0A8C4R143_EPTBU</name>